<dbReference type="EMBL" id="OX365700">
    <property type="protein sequence ID" value="CAI4032886.1"/>
    <property type="molecule type" value="Genomic_DNA"/>
</dbReference>
<proteinExistence type="predicted"/>
<dbReference type="KEGG" id="nti:DNFV4_03316"/>
<gene>
    <name evidence="1" type="ORF">DNFV4_03316</name>
</gene>
<evidence type="ECO:0000313" key="2">
    <source>
        <dbReference type="Proteomes" id="UP001179121"/>
    </source>
</evidence>
<dbReference type="Proteomes" id="UP001179121">
    <property type="component" value="Chromosome"/>
</dbReference>
<keyword evidence="2" id="KW-1185">Reference proteome</keyword>
<name>A0AA86N1R9_9BACT</name>
<sequence>MGMAPEYIVVEGQEFSKAKLTLDSHVYKNCTLDDCDIYYCGGAYELIDTRVTNCRLILNHPAKGMYAAIQIFKMKSPGSTIIAD</sequence>
<dbReference type="AlphaFoldDB" id="A0AA86N1R9"/>
<reference evidence="1" key="1">
    <citation type="submission" date="2022-10" db="EMBL/GenBank/DDBJ databases">
        <authorList>
            <person name="Koch H."/>
        </authorList>
    </citation>
    <scope>NUCLEOTIDE SEQUENCE</scope>
    <source>
        <strain evidence="1">DNF</strain>
    </source>
</reference>
<dbReference type="RefSeq" id="WP_289269622.1">
    <property type="nucleotide sequence ID" value="NZ_OX365700.1"/>
</dbReference>
<protein>
    <submittedName>
        <fullName evidence="1">Uncharacterized protein</fullName>
    </submittedName>
</protein>
<accession>A0AA86N1R9</accession>
<evidence type="ECO:0000313" key="1">
    <source>
        <dbReference type="EMBL" id="CAI4032886.1"/>
    </source>
</evidence>
<organism evidence="1 2">
    <name type="scientific">Nitrospira tepida</name>
    <dbReference type="NCBI Taxonomy" id="2973512"/>
    <lineage>
        <taxon>Bacteria</taxon>
        <taxon>Pseudomonadati</taxon>
        <taxon>Nitrospirota</taxon>
        <taxon>Nitrospiria</taxon>
        <taxon>Nitrospirales</taxon>
        <taxon>Nitrospiraceae</taxon>
        <taxon>Nitrospira</taxon>
    </lineage>
</organism>